<dbReference type="EMBL" id="AP018227">
    <property type="protein sequence ID" value="BAY84968.1"/>
    <property type="molecule type" value="Genomic_DNA"/>
</dbReference>
<dbReference type="PANTHER" id="PTHR24363:SF0">
    <property type="entry name" value="SERINE_THREONINE KINASE LIKE DOMAIN CONTAINING 1"/>
    <property type="match status" value="1"/>
</dbReference>
<evidence type="ECO:0000256" key="5">
    <source>
        <dbReference type="ARBA" id="ARBA00022777"/>
    </source>
</evidence>
<keyword evidence="9" id="KW-0812">Transmembrane</keyword>
<feature type="domain" description="Protein kinase" evidence="10">
    <location>
        <begin position="14"/>
        <end position="272"/>
    </location>
</feature>
<dbReference type="PROSITE" id="PS50011">
    <property type="entry name" value="PROTEIN_KINASE_DOM"/>
    <property type="match status" value="1"/>
</dbReference>
<evidence type="ECO:0000256" key="8">
    <source>
        <dbReference type="ARBA" id="ARBA00048679"/>
    </source>
</evidence>
<feature type="transmembrane region" description="Helical" evidence="9">
    <location>
        <begin position="315"/>
        <end position="334"/>
    </location>
</feature>
<proteinExistence type="predicted"/>
<dbReference type="AlphaFoldDB" id="A0A1Z4LV58"/>
<keyword evidence="5 11" id="KW-0418">Kinase</keyword>
<dbReference type="Gene3D" id="1.10.510.10">
    <property type="entry name" value="Transferase(Phosphotransferase) domain 1"/>
    <property type="match status" value="1"/>
</dbReference>
<dbReference type="SUPFAM" id="SSF56112">
    <property type="entry name" value="Protein kinase-like (PK-like)"/>
    <property type="match status" value="1"/>
</dbReference>
<dbReference type="Pfam" id="PF00069">
    <property type="entry name" value="Pkinase"/>
    <property type="match status" value="1"/>
</dbReference>
<evidence type="ECO:0000256" key="4">
    <source>
        <dbReference type="ARBA" id="ARBA00022741"/>
    </source>
</evidence>
<keyword evidence="9" id="KW-1133">Transmembrane helix</keyword>
<reference evidence="11 12" key="1">
    <citation type="submission" date="2017-06" db="EMBL/GenBank/DDBJ databases">
        <title>Genome sequencing of cyanobaciteial culture collection at National Institute for Environmental Studies (NIES).</title>
        <authorList>
            <person name="Hirose Y."/>
            <person name="Shimura Y."/>
            <person name="Fujisawa T."/>
            <person name="Nakamura Y."/>
            <person name="Kawachi M."/>
        </authorList>
    </citation>
    <scope>NUCLEOTIDE SEQUENCE [LARGE SCALE GENOMIC DNA]</scope>
    <source>
        <strain evidence="11 12">NIES-267</strain>
    </source>
</reference>
<keyword evidence="2 11" id="KW-0723">Serine/threonine-protein kinase</keyword>
<comment type="catalytic activity">
    <reaction evidence="7">
        <text>L-threonyl-[protein] + ATP = O-phospho-L-threonyl-[protein] + ADP + H(+)</text>
        <dbReference type="Rhea" id="RHEA:46608"/>
        <dbReference type="Rhea" id="RHEA-COMP:11060"/>
        <dbReference type="Rhea" id="RHEA-COMP:11605"/>
        <dbReference type="ChEBI" id="CHEBI:15378"/>
        <dbReference type="ChEBI" id="CHEBI:30013"/>
        <dbReference type="ChEBI" id="CHEBI:30616"/>
        <dbReference type="ChEBI" id="CHEBI:61977"/>
        <dbReference type="ChEBI" id="CHEBI:456216"/>
        <dbReference type="EC" id="2.7.11.1"/>
    </reaction>
</comment>
<comment type="catalytic activity">
    <reaction evidence="8">
        <text>L-seryl-[protein] + ATP = O-phospho-L-seryl-[protein] + ADP + H(+)</text>
        <dbReference type="Rhea" id="RHEA:17989"/>
        <dbReference type="Rhea" id="RHEA-COMP:9863"/>
        <dbReference type="Rhea" id="RHEA-COMP:11604"/>
        <dbReference type="ChEBI" id="CHEBI:15378"/>
        <dbReference type="ChEBI" id="CHEBI:29999"/>
        <dbReference type="ChEBI" id="CHEBI:30616"/>
        <dbReference type="ChEBI" id="CHEBI:83421"/>
        <dbReference type="ChEBI" id="CHEBI:456216"/>
        <dbReference type="EC" id="2.7.11.1"/>
    </reaction>
</comment>
<dbReference type="EC" id="2.7.11.1" evidence="1"/>
<evidence type="ECO:0000256" key="9">
    <source>
        <dbReference type="SAM" id="Phobius"/>
    </source>
</evidence>
<evidence type="ECO:0000313" key="11">
    <source>
        <dbReference type="EMBL" id="BAY84968.1"/>
    </source>
</evidence>
<feature type="transmembrane region" description="Helical" evidence="9">
    <location>
        <begin position="191"/>
        <end position="213"/>
    </location>
</feature>
<evidence type="ECO:0000256" key="3">
    <source>
        <dbReference type="ARBA" id="ARBA00022679"/>
    </source>
</evidence>
<dbReference type="GO" id="GO:0005524">
    <property type="term" value="F:ATP binding"/>
    <property type="evidence" value="ECO:0007669"/>
    <property type="project" value="UniProtKB-KW"/>
</dbReference>
<evidence type="ECO:0000313" key="12">
    <source>
        <dbReference type="Proteomes" id="UP000218418"/>
    </source>
</evidence>
<dbReference type="Proteomes" id="UP000218418">
    <property type="component" value="Chromosome"/>
</dbReference>
<keyword evidence="3" id="KW-0808">Transferase</keyword>
<name>A0A1Z4LV58_9CYAN</name>
<evidence type="ECO:0000256" key="6">
    <source>
        <dbReference type="ARBA" id="ARBA00022840"/>
    </source>
</evidence>
<dbReference type="SMART" id="SM00220">
    <property type="entry name" value="S_TKc"/>
    <property type="match status" value="1"/>
</dbReference>
<dbReference type="InterPro" id="IPR000719">
    <property type="entry name" value="Prot_kinase_dom"/>
</dbReference>
<dbReference type="InterPro" id="IPR011009">
    <property type="entry name" value="Kinase-like_dom_sf"/>
</dbReference>
<evidence type="ECO:0000256" key="1">
    <source>
        <dbReference type="ARBA" id="ARBA00012513"/>
    </source>
</evidence>
<dbReference type="GO" id="GO:0004674">
    <property type="term" value="F:protein serine/threonine kinase activity"/>
    <property type="evidence" value="ECO:0007669"/>
    <property type="project" value="UniProtKB-KW"/>
</dbReference>
<dbReference type="OrthoDB" id="5518868at2"/>
<keyword evidence="6" id="KW-0067">ATP-binding</keyword>
<dbReference type="CDD" id="cd14014">
    <property type="entry name" value="STKc_PknB_like"/>
    <property type="match status" value="1"/>
</dbReference>
<keyword evidence="12" id="KW-1185">Reference proteome</keyword>
<gene>
    <name evidence="11" type="ORF">NIES267_44660</name>
</gene>
<evidence type="ECO:0000259" key="10">
    <source>
        <dbReference type="PROSITE" id="PS50011"/>
    </source>
</evidence>
<dbReference type="PANTHER" id="PTHR24363">
    <property type="entry name" value="SERINE/THREONINE PROTEIN KINASE"/>
    <property type="match status" value="1"/>
</dbReference>
<evidence type="ECO:0000256" key="2">
    <source>
        <dbReference type="ARBA" id="ARBA00022527"/>
    </source>
</evidence>
<accession>A0A1Z4LV58</accession>
<dbReference type="InterPro" id="IPR008271">
    <property type="entry name" value="Ser/Thr_kinase_AS"/>
</dbReference>
<sequence>MNLPHKIGDTVLCYQITDILGQGGIGITYAAKELSTGNKVALKVLSLQRIQDFKALDLFEREAKILSQLDHQSIPHYIDYFEIKSENNSCFYLVQEVAEGKPLNILIEEGWQPSEREVKKIAIQILEILKYLQQLIPPVIHRDIKPENIIYSDKGKVSLVDFGAVQDVYHQTVTGGSTVVGTYGYMAPEQFYGQAVLSTDLYGLGATLIYLLTRKFPSDLPQRNLKIDFQKSVNIDRKFSRWLKRMIEPVVEDRFSSAVEALAILQGEQSFYKASFVEKAPLSKFTKITYINDGNGIIIDSPAIWFGTRESSSNIVTAFFGFGSSYLLHLFFIHQQKMSFIPFVPIVWLYPIILLIIGILGCALFIKQSTVRTRIKIEDDNFYFQQCLLGCFYCEVNGKTYDMNPWELNQEKRKSFTYTTEKEVIIIPILNNQSKKYSFGFLLSEAEKEWIISTVNTFLKDLISDL</sequence>
<keyword evidence="9" id="KW-0472">Membrane</keyword>
<keyword evidence="4" id="KW-0547">Nucleotide-binding</keyword>
<dbReference type="PROSITE" id="PS00108">
    <property type="entry name" value="PROTEIN_KINASE_ST"/>
    <property type="match status" value="1"/>
</dbReference>
<evidence type="ECO:0000256" key="7">
    <source>
        <dbReference type="ARBA" id="ARBA00047899"/>
    </source>
</evidence>
<protein>
    <recommendedName>
        <fullName evidence="1">non-specific serine/threonine protein kinase</fullName>
        <ecNumber evidence="1">2.7.11.1</ecNumber>
    </recommendedName>
</protein>
<organism evidence="11 12">
    <name type="scientific">Calothrix parasitica NIES-267</name>
    <dbReference type="NCBI Taxonomy" id="1973488"/>
    <lineage>
        <taxon>Bacteria</taxon>
        <taxon>Bacillati</taxon>
        <taxon>Cyanobacteriota</taxon>
        <taxon>Cyanophyceae</taxon>
        <taxon>Nostocales</taxon>
        <taxon>Calotrichaceae</taxon>
        <taxon>Calothrix</taxon>
    </lineage>
</organism>
<feature type="transmembrane region" description="Helical" evidence="9">
    <location>
        <begin position="346"/>
        <end position="366"/>
    </location>
</feature>